<organism evidence="1 2">
    <name type="scientific">Desulfonema magnum</name>
    <dbReference type="NCBI Taxonomy" id="45655"/>
    <lineage>
        <taxon>Bacteria</taxon>
        <taxon>Pseudomonadati</taxon>
        <taxon>Thermodesulfobacteriota</taxon>
        <taxon>Desulfobacteria</taxon>
        <taxon>Desulfobacterales</taxon>
        <taxon>Desulfococcaceae</taxon>
        <taxon>Desulfonema</taxon>
    </lineage>
</organism>
<proteinExistence type="predicted"/>
<name>A0A975BI35_9BACT</name>
<evidence type="ECO:0000313" key="2">
    <source>
        <dbReference type="Proteomes" id="UP000663722"/>
    </source>
</evidence>
<dbReference type="KEGG" id="dmm:dnm_021370"/>
<evidence type="ECO:0000313" key="1">
    <source>
        <dbReference type="EMBL" id="QTA86119.1"/>
    </source>
</evidence>
<reference evidence="1" key="1">
    <citation type="journal article" date="2021" name="Microb. Physiol.">
        <title>Proteogenomic Insights into the Physiology of Marine, Sulfate-Reducing, Filamentous Desulfonema limicola and Desulfonema magnum.</title>
        <authorList>
            <person name="Schnaars V."/>
            <person name="Wohlbrand L."/>
            <person name="Scheve S."/>
            <person name="Hinrichs C."/>
            <person name="Reinhardt R."/>
            <person name="Rabus R."/>
        </authorList>
    </citation>
    <scope>NUCLEOTIDE SEQUENCE</scope>
    <source>
        <strain evidence="1">4be13</strain>
    </source>
</reference>
<accession>A0A975BI35</accession>
<dbReference type="Proteomes" id="UP000663722">
    <property type="component" value="Chromosome"/>
</dbReference>
<gene>
    <name evidence="1" type="ORF">dnm_021370</name>
</gene>
<keyword evidence="2" id="KW-1185">Reference proteome</keyword>
<dbReference type="EMBL" id="CP061800">
    <property type="protein sequence ID" value="QTA86119.1"/>
    <property type="molecule type" value="Genomic_DNA"/>
</dbReference>
<sequence length="58" mass="6702">MRKQGKALTPEEKWMVLNVFRNCEKECGGFRFAPPTLHFHISGYFIFGKIPKRTADDG</sequence>
<protein>
    <submittedName>
        <fullName evidence="1">Uncharacterized protein</fullName>
    </submittedName>
</protein>
<dbReference type="AlphaFoldDB" id="A0A975BI35"/>